<keyword evidence="11" id="KW-0031">Aminopeptidase</keyword>
<dbReference type="PANTHER" id="PTHR42994">
    <property type="entry name" value="PEPTIDASE T"/>
    <property type="match status" value="1"/>
</dbReference>
<keyword evidence="3 9" id="KW-0479">Metal-binding</keyword>
<dbReference type="CDD" id="cd03892">
    <property type="entry name" value="M20_peptT"/>
    <property type="match status" value="1"/>
</dbReference>
<evidence type="ECO:0000256" key="6">
    <source>
        <dbReference type="ARBA" id="ARBA00023049"/>
    </source>
</evidence>
<gene>
    <name evidence="11" type="ORF">GA0061101_11763</name>
</gene>
<dbReference type="SUPFAM" id="SSF55031">
    <property type="entry name" value="Bacterial exopeptidase dimerisation domain"/>
    <property type="match status" value="1"/>
</dbReference>
<accession>A0A1C3WU14</accession>
<organism evidence="11 12">
    <name type="scientific">Rhizobium lusitanum</name>
    <dbReference type="NCBI Taxonomy" id="293958"/>
    <lineage>
        <taxon>Bacteria</taxon>
        <taxon>Pseudomonadati</taxon>
        <taxon>Pseudomonadota</taxon>
        <taxon>Alphaproteobacteria</taxon>
        <taxon>Hyphomicrobiales</taxon>
        <taxon>Rhizobiaceae</taxon>
        <taxon>Rhizobium/Agrobacterium group</taxon>
        <taxon>Rhizobium</taxon>
    </lineage>
</organism>
<feature type="domain" description="Peptidase M20 dimerisation" evidence="10">
    <location>
        <begin position="215"/>
        <end position="316"/>
    </location>
</feature>
<dbReference type="PIRSF" id="PIRSF037215">
    <property type="entry name" value="Peptidase_M20B"/>
    <property type="match status" value="1"/>
</dbReference>
<evidence type="ECO:0000313" key="11">
    <source>
        <dbReference type="EMBL" id="SCB43458.1"/>
    </source>
</evidence>
<feature type="binding site" evidence="9">
    <location>
        <position position="150"/>
    </location>
    <ligand>
        <name>Zn(2+)</name>
        <dbReference type="ChEBI" id="CHEBI:29105"/>
        <label>1</label>
    </ligand>
</feature>
<dbReference type="InterPro" id="IPR001261">
    <property type="entry name" value="ArgE/DapE_CS"/>
</dbReference>
<evidence type="ECO:0000256" key="3">
    <source>
        <dbReference type="ARBA" id="ARBA00022723"/>
    </source>
</evidence>
<dbReference type="EMBL" id="FMAF01000017">
    <property type="protein sequence ID" value="SCB43458.1"/>
    <property type="molecule type" value="Genomic_DNA"/>
</dbReference>
<dbReference type="Gene3D" id="3.40.630.10">
    <property type="entry name" value="Zn peptidases"/>
    <property type="match status" value="1"/>
</dbReference>
<dbReference type="SUPFAM" id="SSF53187">
    <property type="entry name" value="Zn-dependent exopeptidases"/>
    <property type="match status" value="1"/>
</dbReference>
<evidence type="ECO:0000256" key="1">
    <source>
        <dbReference type="ARBA" id="ARBA00009692"/>
    </source>
</evidence>
<feature type="binding site" evidence="9">
    <location>
        <position position="88"/>
    </location>
    <ligand>
        <name>Zn(2+)</name>
        <dbReference type="ChEBI" id="CHEBI:29105"/>
        <label>1</label>
    </ligand>
</feature>
<feature type="binding site" evidence="9">
    <location>
        <position position="388"/>
    </location>
    <ligand>
        <name>Zn(2+)</name>
        <dbReference type="ChEBI" id="CHEBI:29105"/>
        <label>2</label>
    </ligand>
</feature>
<evidence type="ECO:0000256" key="4">
    <source>
        <dbReference type="ARBA" id="ARBA00022801"/>
    </source>
</evidence>
<dbReference type="InterPro" id="IPR036264">
    <property type="entry name" value="Bact_exopeptidase_dim_dom"/>
</dbReference>
<dbReference type="Proteomes" id="UP000199205">
    <property type="component" value="Unassembled WGS sequence"/>
</dbReference>
<dbReference type="AlphaFoldDB" id="A0A1C3WU14"/>
<dbReference type="NCBIfam" id="NF009920">
    <property type="entry name" value="PRK13381.1"/>
    <property type="match status" value="1"/>
</dbReference>
<evidence type="ECO:0000256" key="9">
    <source>
        <dbReference type="PIRSR" id="PIRSR037215-2"/>
    </source>
</evidence>
<dbReference type="InterPro" id="IPR010161">
    <property type="entry name" value="Peptidase_M20B"/>
</dbReference>
<dbReference type="GO" id="GO:0006518">
    <property type="term" value="P:peptide metabolic process"/>
    <property type="evidence" value="ECO:0007669"/>
    <property type="project" value="InterPro"/>
</dbReference>
<dbReference type="Pfam" id="PF01546">
    <property type="entry name" value="Peptidase_M20"/>
    <property type="match status" value="1"/>
</dbReference>
<keyword evidence="4" id="KW-0378">Hydrolase</keyword>
<feature type="active site" evidence="8">
    <location>
        <position position="90"/>
    </location>
</feature>
<dbReference type="Gene3D" id="3.30.70.360">
    <property type="match status" value="1"/>
</dbReference>
<dbReference type="GO" id="GO:0006508">
    <property type="term" value="P:proteolysis"/>
    <property type="evidence" value="ECO:0007669"/>
    <property type="project" value="UniProtKB-UniRule"/>
</dbReference>
<dbReference type="GO" id="GO:0045148">
    <property type="term" value="F:tripeptide aminopeptidase activity"/>
    <property type="evidence" value="ECO:0007669"/>
    <property type="project" value="UniProtKB-UniRule"/>
</dbReference>
<evidence type="ECO:0000313" key="12">
    <source>
        <dbReference type="Proteomes" id="UP000199205"/>
    </source>
</evidence>
<evidence type="ECO:0000256" key="8">
    <source>
        <dbReference type="PIRSR" id="PIRSR037215-1"/>
    </source>
</evidence>
<dbReference type="NCBIfam" id="TIGR01882">
    <property type="entry name" value="peptidase-T"/>
    <property type="match status" value="1"/>
</dbReference>
<evidence type="ECO:0000256" key="7">
    <source>
        <dbReference type="NCBIfam" id="TIGR01882"/>
    </source>
</evidence>
<feature type="binding site" evidence="9">
    <location>
        <position position="183"/>
    </location>
    <ligand>
        <name>Zn(2+)</name>
        <dbReference type="ChEBI" id="CHEBI:29105"/>
        <label>2</label>
    </ligand>
</feature>
<dbReference type="Pfam" id="PF07687">
    <property type="entry name" value="M20_dimer"/>
    <property type="match status" value="1"/>
</dbReference>
<evidence type="ECO:0000256" key="5">
    <source>
        <dbReference type="ARBA" id="ARBA00022833"/>
    </source>
</evidence>
<proteinExistence type="inferred from homology"/>
<dbReference type="InterPro" id="IPR002933">
    <property type="entry name" value="Peptidase_M20"/>
</dbReference>
<dbReference type="PROSITE" id="PS00759">
    <property type="entry name" value="ARGE_DAPE_CPG2_2"/>
    <property type="match status" value="1"/>
</dbReference>
<dbReference type="GO" id="GO:0008237">
    <property type="term" value="F:metallopeptidase activity"/>
    <property type="evidence" value="ECO:0007669"/>
    <property type="project" value="UniProtKB-KW"/>
</dbReference>
<dbReference type="NCBIfam" id="NF003976">
    <property type="entry name" value="PRK05469.1"/>
    <property type="match status" value="1"/>
</dbReference>
<dbReference type="PANTHER" id="PTHR42994:SF1">
    <property type="entry name" value="PEPTIDASE T"/>
    <property type="match status" value="1"/>
</dbReference>
<keyword evidence="2" id="KW-0645">Protease</keyword>
<reference evidence="11 12" key="1">
    <citation type="submission" date="2016-08" db="EMBL/GenBank/DDBJ databases">
        <authorList>
            <person name="Seilhamer J.J."/>
        </authorList>
    </citation>
    <scope>NUCLEOTIDE SEQUENCE [LARGE SCALE GENOMIC DNA]</scope>
    <source>
        <strain evidence="11 12">P1-7</strain>
    </source>
</reference>
<feature type="binding site" evidence="9">
    <location>
        <position position="150"/>
    </location>
    <ligand>
        <name>Zn(2+)</name>
        <dbReference type="ChEBI" id="CHEBI:29105"/>
        <label>2</label>
    </ligand>
</feature>
<name>A0A1C3WU14_9HYPH</name>
<dbReference type="InterPro" id="IPR011650">
    <property type="entry name" value="Peptidase_M20_dimer"/>
</dbReference>
<dbReference type="GO" id="GO:0008270">
    <property type="term" value="F:zinc ion binding"/>
    <property type="evidence" value="ECO:0007669"/>
    <property type="project" value="InterPro"/>
</dbReference>
<sequence length="427" mass="47227">MYSTEQETMGVRDELIGRFFRYVAIESQSNAASTHLPSSPGQVELARLLAEEMRGLGVDDVVVDEHAIVTGVKRGNSPGAPRIGFIAHLDTVDVGLSPVIRPQIKRFEGLDLCLNPEKDIWLRISDHPEIHGWRGEDIIVGDGTSVLGADNKAAIAVIMTLLTRLEPSRPHGDIFVAFVPDEEIGLRGAKALDLSRFPCDFAYTVDCCELGEVVVENFNAASGEIVFTGVSAHPMSAKGVLVNPLLMALDFISHFDRNETPERTEKREGYFWFKDLVANDSEARLKVMIRDFDKVKFEQRKQRIGDVVERIASQYRSGSVQYSVTDTYHNIGDYLQKDNRSAELLFNALGRLGIEKKLTPMRGGTDGAALSARGLPTPNFFTGAYNFHSRFEFLPVPAFEKSYETALMLSTLAAEGGSDPRTSKHDS</sequence>
<feature type="active site" description="Proton acceptor" evidence="8">
    <location>
        <position position="182"/>
    </location>
</feature>
<comment type="similarity">
    <text evidence="1">Belongs to the peptidase M20B family.</text>
</comment>
<dbReference type="EC" id="3.4.11.4" evidence="7"/>
<evidence type="ECO:0000259" key="10">
    <source>
        <dbReference type="Pfam" id="PF07687"/>
    </source>
</evidence>
<keyword evidence="5 9" id="KW-0862">Zinc</keyword>
<evidence type="ECO:0000256" key="2">
    <source>
        <dbReference type="ARBA" id="ARBA00022670"/>
    </source>
</evidence>
<protein>
    <recommendedName>
        <fullName evidence="7">Peptidase T</fullName>
        <ecNumber evidence="7">3.4.11.4</ecNumber>
    </recommendedName>
</protein>
<comment type="cofactor">
    <cofactor evidence="9">
        <name>Zn(2+)</name>
        <dbReference type="ChEBI" id="CHEBI:29105"/>
    </cofactor>
    <text evidence="9">Binds 2 Zn(2+) ions per subunit.</text>
</comment>
<dbReference type="PROSITE" id="PS00758">
    <property type="entry name" value="ARGE_DAPE_CPG2_1"/>
    <property type="match status" value="1"/>
</dbReference>
<keyword evidence="6" id="KW-0482">Metalloprotease</keyword>
<feature type="binding site" evidence="9">
    <location>
        <position position="206"/>
    </location>
    <ligand>
        <name>Zn(2+)</name>
        <dbReference type="ChEBI" id="CHEBI:29105"/>
        <label>1</label>
    </ligand>
</feature>